<dbReference type="OrthoDB" id="1411524at2759"/>
<dbReference type="GO" id="GO:0016567">
    <property type="term" value="P:protein ubiquitination"/>
    <property type="evidence" value="ECO:0007669"/>
    <property type="project" value="TreeGrafter"/>
</dbReference>
<sequence length="222" mass="26451">MSEIPNHHCLLRPQKRRRILSLSLEDVADTQLSSSTSVSEERFQSNYSEWWHKRWGRSITSSRWWNTRPRNIKLSETAWVVYEKKIHGFTEELKTEMERFMSCNKKRSADPVLLQYDAFFHLLSRLLPLCTPAMAETLSKLREESETQYQQIIVWVLNTFFGLQLQPKFDVDEECPICLRVFDDGNQVGELLCSHRFHIDCIYQWLERKKTCPVCRYRLSVV</sequence>
<name>A0A9Q0KZ38_9MAGN</name>
<evidence type="ECO:0000256" key="10">
    <source>
        <dbReference type="ARBA" id="ARBA00022989"/>
    </source>
</evidence>
<evidence type="ECO:0000256" key="11">
    <source>
        <dbReference type="ARBA" id="ARBA00023136"/>
    </source>
</evidence>
<dbReference type="Gene3D" id="3.30.40.10">
    <property type="entry name" value="Zinc/RING finger domain, C3HC4 (zinc finger)"/>
    <property type="match status" value="1"/>
</dbReference>
<dbReference type="EMBL" id="JAMYWD010000002">
    <property type="protein sequence ID" value="KAJ4979552.1"/>
    <property type="molecule type" value="Genomic_DNA"/>
</dbReference>
<evidence type="ECO:0000313" key="14">
    <source>
        <dbReference type="EMBL" id="KAJ4979552.1"/>
    </source>
</evidence>
<dbReference type="Pfam" id="PF13639">
    <property type="entry name" value="zf-RING_2"/>
    <property type="match status" value="1"/>
</dbReference>
<keyword evidence="6" id="KW-0479">Metal-binding</keyword>
<comment type="catalytic activity">
    <reaction evidence="1">
        <text>S-ubiquitinyl-[E2 ubiquitin-conjugating enzyme]-L-cysteine + [acceptor protein]-L-lysine = [E2 ubiquitin-conjugating enzyme]-L-cysteine + N(6)-ubiquitinyl-[acceptor protein]-L-lysine.</text>
        <dbReference type="EC" id="2.3.2.27"/>
    </reaction>
</comment>
<evidence type="ECO:0000256" key="6">
    <source>
        <dbReference type="ARBA" id="ARBA00022723"/>
    </source>
</evidence>
<dbReference type="GO" id="GO:0008270">
    <property type="term" value="F:zinc ion binding"/>
    <property type="evidence" value="ECO:0007669"/>
    <property type="project" value="UniProtKB-KW"/>
</dbReference>
<dbReference type="PANTHER" id="PTHR45977">
    <property type="entry name" value="TARGET OF ERK KINASE MPK-1"/>
    <property type="match status" value="1"/>
</dbReference>
<gene>
    <name evidence="14" type="ORF">NE237_010332</name>
</gene>
<dbReference type="EC" id="2.3.2.27" evidence="3"/>
<evidence type="ECO:0000256" key="12">
    <source>
        <dbReference type="PROSITE-ProRule" id="PRU00175"/>
    </source>
</evidence>
<evidence type="ECO:0000256" key="4">
    <source>
        <dbReference type="ARBA" id="ARBA00022679"/>
    </source>
</evidence>
<dbReference type="AlphaFoldDB" id="A0A9Q0KZ38"/>
<keyword evidence="11" id="KW-0472">Membrane</keyword>
<comment type="caution">
    <text evidence="14">The sequence shown here is derived from an EMBL/GenBank/DDBJ whole genome shotgun (WGS) entry which is preliminary data.</text>
</comment>
<evidence type="ECO:0000259" key="13">
    <source>
        <dbReference type="PROSITE" id="PS50089"/>
    </source>
</evidence>
<keyword evidence="5" id="KW-0812">Transmembrane</keyword>
<dbReference type="InterPro" id="IPR001841">
    <property type="entry name" value="Znf_RING"/>
</dbReference>
<dbReference type="PANTHER" id="PTHR45977:SF4">
    <property type="entry name" value="RING-TYPE DOMAIN-CONTAINING PROTEIN"/>
    <property type="match status" value="1"/>
</dbReference>
<evidence type="ECO:0000313" key="15">
    <source>
        <dbReference type="Proteomes" id="UP001141806"/>
    </source>
</evidence>
<evidence type="ECO:0000256" key="1">
    <source>
        <dbReference type="ARBA" id="ARBA00000900"/>
    </source>
</evidence>
<dbReference type="CDD" id="cd16454">
    <property type="entry name" value="RING-H2_PA-TM-RING"/>
    <property type="match status" value="1"/>
</dbReference>
<keyword evidence="4" id="KW-0808">Transferase</keyword>
<keyword evidence="7 12" id="KW-0863">Zinc-finger</keyword>
<keyword evidence="9" id="KW-0862">Zinc</keyword>
<dbReference type="SUPFAM" id="SSF57850">
    <property type="entry name" value="RING/U-box"/>
    <property type="match status" value="1"/>
</dbReference>
<dbReference type="InterPro" id="IPR013083">
    <property type="entry name" value="Znf_RING/FYVE/PHD"/>
</dbReference>
<comment type="subcellular location">
    <subcellularLocation>
        <location evidence="2">Membrane</location>
        <topology evidence="2">Multi-pass membrane protein</topology>
    </subcellularLocation>
</comment>
<dbReference type="GO" id="GO:0016020">
    <property type="term" value="C:membrane"/>
    <property type="evidence" value="ECO:0007669"/>
    <property type="project" value="UniProtKB-SubCell"/>
</dbReference>
<dbReference type="PROSITE" id="PS50089">
    <property type="entry name" value="ZF_RING_2"/>
    <property type="match status" value="1"/>
</dbReference>
<evidence type="ECO:0000256" key="5">
    <source>
        <dbReference type="ARBA" id="ARBA00022692"/>
    </source>
</evidence>
<protein>
    <recommendedName>
        <fullName evidence="3">RING-type E3 ubiquitin transferase</fullName>
        <ecNumber evidence="3">2.3.2.27</ecNumber>
    </recommendedName>
</protein>
<accession>A0A9Q0KZ38</accession>
<evidence type="ECO:0000256" key="7">
    <source>
        <dbReference type="ARBA" id="ARBA00022771"/>
    </source>
</evidence>
<keyword evidence="10" id="KW-1133">Transmembrane helix</keyword>
<feature type="domain" description="RING-type" evidence="13">
    <location>
        <begin position="175"/>
        <end position="216"/>
    </location>
</feature>
<keyword evidence="15" id="KW-1185">Reference proteome</keyword>
<reference evidence="14" key="1">
    <citation type="journal article" date="2023" name="Plant J.">
        <title>The genome of the king protea, Protea cynaroides.</title>
        <authorList>
            <person name="Chang J."/>
            <person name="Duong T.A."/>
            <person name="Schoeman C."/>
            <person name="Ma X."/>
            <person name="Roodt D."/>
            <person name="Barker N."/>
            <person name="Li Z."/>
            <person name="Van de Peer Y."/>
            <person name="Mizrachi E."/>
        </authorList>
    </citation>
    <scope>NUCLEOTIDE SEQUENCE</scope>
    <source>
        <tissue evidence="14">Young leaves</tissue>
    </source>
</reference>
<dbReference type="GO" id="GO:0061630">
    <property type="term" value="F:ubiquitin protein ligase activity"/>
    <property type="evidence" value="ECO:0007669"/>
    <property type="project" value="UniProtKB-EC"/>
</dbReference>
<evidence type="ECO:0000256" key="3">
    <source>
        <dbReference type="ARBA" id="ARBA00012483"/>
    </source>
</evidence>
<organism evidence="14 15">
    <name type="scientific">Protea cynaroides</name>
    <dbReference type="NCBI Taxonomy" id="273540"/>
    <lineage>
        <taxon>Eukaryota</taxon>
        <taxon>Viridiplantae</taxon>
        <taxon>Streptophyta</taxon>
        <taxon>Embryophyta</taxon>
        <taxon>Tracheophyta</taxon>
        <taxon>Spermatophyta</taxon>
        <taxon>Magnoliopsida</taxon>
        <taxon>Proteales</taxon>
        <taxon>Proteaceae</taxon>
        <taxon>Protea</taxon>
    </lineage>
</organism>
<keyword evidence="8" id="KW-0833">Ubl conjugation pathway</keyword>
<proteinExistence type="predicted"/>
<dbReference type="GO" id="GO:0006511">
    <property type="term" value="P:ubiquitin-dependent protein catabolic process"/>
    <property type="evidence" value="ECO:0007669"/>
    <property type="project" value="TreeGrafter"/>
</dbReference>
<dbReference type="SMART" id="SM00184">
    <property type="entry name" value="RING"/>
    <property type="match status" value="1"/>
</dbReference>
<evidence type="ECO:0000256" key="9">
    <source>
        <dbReference type="ARBA" id="ARBA00022833"/>
    </source>
</evidence>
<dbReference type="Proteomes" id="UP001141806">
    <property type="component" value="Unassembled WGS sequence"/>
</dbReference>
<evidence type="ECO:0000256" key="2">
    <source>
        <dbReference type="ARBA" id="ARBA00004141"/>
    </source>
</evidence>
<evidence type="ECO:0000256" key="8">
    <source>
        <dbReference type="ARBA" id="ARBA00022786"/>
    </source>
</evidence>